<evidence type="ECO:0000256" key="1">
    <source>
        <dbReference type="SAM" id="MobiDB-lite"/>
    </source>
</evidence>
<gene>
    <name evidence="2" type="ordered locus">A2cp1_1158</name>
</gene>
<dbReference type="EMBL" id="CP001359">
    <property type="protein sequence ID" value="ACL64503.1"/>
    <property type="molecule type" value="Genomic_DNA"/>
</dbReference>
<sequence>MTGFAPFTVFGELPNGGPGGDTDPPLRAPIQPEQHEELLRIARDVILVATGPRDGLTSPLDRHAFDAAIRSYMPLGHYDRSPNQPVSAMDYKMYACRFVHRLLNAVTGRRLKVAGTYQSHLGTNARANALYETLVEIVAAGSAARSQAAPRALAPAAEPAPSPAVRSPPPATGQVPAWVEALADDGVRRVFLHLAVHGSVTEPEATSFLGSPRAYRRFALELEEHARHAPFRVRVEATGDGKRYVKDRES</sequence>
<organism evidence="2 3">
    <name type="scientific">Anaeromyxobacter dehalogenans (strain ATCC BAA-258 / DSM 21875 / 2CP-1)</name>
    <dbReference type="NCBI Taxonomy" id="455488"/>
    <lineage>
        <taxon>Bacteria</taxon>
        <taxon>Pseudomonadati</taxon>
        <taxon>Myxococcota</taxon>
        <taxon>Myxococcia</taxon>
        <taxon>Myxococcales</taxon>
        <taxon>Cystobacterineae</taxon>
        <taxon>Anaeromyxobacteraceae</taxon>
        <taxon>Anaeromyxobacter</taxon>
    </lineage>
</organism>
<feature type="region of interest" description="Disordered" evidence="1">
    <location>
        <begin position="150"/>
        <end position="171"/>
    </location>
</feature>
<evidence type="ECO:0000313" key="3">
    <source>
        <dbReference type="Proteomes" id="UP000007089"/>
    </source>
</evidence>
<protein>
    <submittedName>
        <fullName evidence="2">Uncharacterized protein</fullName>
    </submittedName>
</protein>
<dbReference type="HOGENOM" id="CLU_1109624_0_0_7"/>
<feature type="compositionally biased region" description="Pro residues" evidence="1">
    <location>
        <begin position="158"/>
        <end position="171"/>
    </location>
</feature>
<name>B8JFR5_ANAD2</name>
<proteinExistence type="predicted"/>
<accession>B8JFR5</accession>
<dbReference type="Proteomes" id="UP000007089">
    <property type="component" value="Chromosome"/>
</dbReference>
<reference evidence="2" key="1">
    <citation type="submission" date="2009-01" db="EMBL/GenBank/DDBJ databases">
        <title>Complete sequence of Anaeromyxobacter dehalogenans 2CP-1.</title>
        <authorList>
            <consortium name="US DOE Joint Genome Institute"/>
            <person name="Lucas S."/>
            <person name="Copeland A."/>
            <person name="Lapidus A."/>
            <person name="Glavina del Rio T."/>
            <person name="Dalin E."/>
            <person name="Tice H."/>
            <person name="Bruce D."/>
            <person name="Goodwin L."/>
            <person name="Pitluck S."/>
            <person name="Saunders E."/>
            <person name="Brettin T."/>
            <person name="Detter J.C."/>
            <person name="Han C."/>
            <person name="Larimer F."/>
            <person name="Land M."/>
            <person name="Hauser L."/>
            <person name="Kyrpides N."/>
            <person name="Ovchinnikova G."/>
            <person name="Beliaev A.S."/>
            <person name="Richardson P."/>
        </authorList>
    </citation>
    <scope>NUCLEOTIDE SEQUENCE</scope>
    <source>
        <strain evidence="2">2CP-1</strain>
    </source>
</reference>
<evidence type="ECO:0000313" key="2">
    <source>
        <dbReference type="EMBL" id="ACL64503.1"/>
    </source>
</evidence>
<dbReference type="KEGG" id="acp:A2cp1_1158"/>
<dbReference type="AlphaFoldDB" id="B8JFR5"/>
<keyword evidence="3" id="KW-1185">Reference proteome</keyword>
<dbReference type="RefSeq" id="WP_012632495.1">
    <property type="nucleotide sequence ID" value="NC_011891.1"/>
</dbReference>